<feature type="compositionally biased region" description="Polar residues" evidence="1">
    <location>
        <begin position="248"/>
        <end position="257"/>
    </location>
</feature>
<keyword evidence="3" id="KW-1185">Reference proteome</keyword>
<comment type="caution">
    <text evidence="2">The sequence shown here is derived from an EMBL/GenBank/DDBJ whole genome shotgun (WGS) entry which is preliminary data.</text>
</comment>
<feature type="compositionally biased region" description="Basic and acidic residues" evidence="1">
    <location>
        <begin position="231"/>
        <end position="240"/>
    </location>
</feature>
<evidence type="ECO:0000313" key="2">
    <source>
        <dbReference type="EMBL" id="KAL0921972.1"/>
    </source>
</evidence>
<accession>A0ABD0VH98</accession>
<protein>
    <submittedName>
        <fullName evidence="2">Uncharacterized protein</fullName>
    </submittedName>
</protein>
<feature type="compositionally biased region" description="Basic and acidic residues" evidence="1">
    <location>
        <begin position="209"/>
        <end position="222"/>
    </location>
</feature>
<evidence type="ECO:0000256" key="1">
    <source>
        <dbReference type="SAM" id="MobiDB-lite"/>
    </source>
</evidence>
<sequence length="257" mass="28897">MEDDVHNNARNRRDCQQQEMIKSMVSSAMQLISQLWGENGGKPDQDPMVPSSQNFRKNFGSLPRSPPHRWRNRDGICRISSYPDLSDEAEQQKGVEGVKLNGNRGAEETARVISASCEVTKPNSDGGPKNDLCNLFASYEGKESDNNKEPEKRCVRSLHRLRSNEAEQRQGSRRSDRAISTPPVEQRSRTTTTQREDERQTLDASLRSNEVEQQRRNRRSDSCDLCASSELKSDSNKGSEEAVGVVSSPLQSNETEL</sequence>
<dbReference type="EMBL" id="JANQDX010000006">
    <property type="protein sequence ID" value="KAL0921972.1"/>
    <property type="molecule type" value="Genomic_DNA"/>
</dbReference>
<feature type="region of interest" description="Disordered" evidence="1">
    <location>
        <begin position="139"/>
        <end position="257"/>
    </location>
</feature>
<reference evidence="2 3" key="1">
    <citation type="journal article" date="2024" name="Plant Biotechnol. J.">
        <title>Dendrobium thyrsiflorum genome and its molecular insights into genes involved in important horticultural traits.</title>
        <authorList>
            <person name="Chen B."/>
            <person name="Wang J.Y."/>
            <person name="Zheng P.J."/>
            <person name="Li K.L."/>
            <person name="Liang Y.M."/>
            <person name="Chen X.F."/>
            <person name="Zhang C."/>
            <person name="Zhao X."/>
            <person name="He X."/>
            <person name="Zhang G.Q."/>
            <person name="Liu Z.J."/>
            <person name="Xu Q."/>
        </authorList>
    </citation>
    <scope>NUCLEOTIDE SEQUENCE [LARGE SCALE GENOMIC DNA]</scope>
    <source>
        <strain evidence="2">GZMU011</strain>
    </source>
</reference>
<dbReference type="Proteomes" id="UP001552299">
    <property type="component" value="Unassembled WGS sequence"/>
</dbReference>
<feature type="region of interest" description="Disordered" evidence="1">
    <location>
        <begin position="36"/>
        <end position="105"/>
    </location>
</feature>
<organism evidence="2 3">
    <name type="scientific">Dendrobium thyrsiflorum</name>
    <name type="common">Pinecone-like raceme dendrobium</name>
    <name type="synonym">Orchid</name>
    <dbReference type="NCBI Taxonomy" id="117978"/>
    <lineage>
        <taxon>Eukaryota</taxon>
        <taxon>Viridiplantae</taxon>
        <taxon>Streptophyta</taxon>
        <taxon>Embryophyta</taxon>
        <taxon>Tracheophyta</taxon>
        <taxon>Spermatophyta</taxon>
        <taxon>Magnoliopsida</taxon>
        <taxon>Liliopsida</taxon>
        <taxon>Asparagales</taxon>
        <taxon>Orchidaceae</taxon>
        <taxon>Epidendroideae</taxon>
        <taxon>Malaxideae</taxon>
        <taxon>Dendrobiinae</taxon>
        <taxon>Dendrobium</taxon>
    </lineage>
</organism>
<name>A0ABD0VH98_DENTH</name>
<feature type="compositionally biased region" description="Basic and acidic residues" evidence="1">
    <location>
        <begin position="140"/>
        <end position="154"/>
    </location>
</feature>
<dbReference type="AlphaFoldDB" id="A0ABD0VH98"/>
<gene>
    <name evidence="2" type="ORF">M5K25_005928</name>
</gene>
<evidence type="ECO:0000313" key="3">
    <source>
        <dbReference type="Proteomes" id="UP001552299"/>
    </source>
</evidence>
<proteinExistence type="predicted"/>
<feature type="compositionally biased region" description="Basic and acidic residues" evidence="1">
    <location>
        <begin position="162"/>
        <end position="177"/>
    </location>
</feature>